<protein>
    <submittedName>
        <fullName evidence="3">MFS domain-containing protein</fullName>
    </submittedName>
</protein>
<dbReference type="GO" id="GO:0008028">
    <property type="term" value="F:monocarboxylic acid transmembrane transporter activity"/>
    <property type="evidence" value="ECO:0007669"/>
    <property type="project" value="TreeGrafter"/>
</dbReference>
<feature type="compositionally biased region" description="Polar residues" evidence="1">
    <location>
        <begin position="323"/>
        <end position="342"/>
    </location>
</feature>
<dbReference type="InterPro" id="IPR036259">
    <property type="entry name" value="MFS_trans_sf"/>
</dbReference>
<keyword evidence="2" id="KW-1133">Transmembrane helix</keyword>
<feature type="transmembrane region" description="Helical" evidence="2">
    <location>
        <begin position="496"/>
        <end position="514"/>
    </location>
</feature>
<dbReference type="Pfam" id="PF07690">
    <property type="entry name" value="MFS_1"/>
    <property type="match status" value="1"/>
</dbReference>
<feature type="transmembrane region" description="Helical" evidence="2">
    <location>
        <begin position="620"/>
        <end position="642"/>
    </location>
</feature>
<dbReference type="WBParaSite" id="MCU_004163-RA">
    <property type="protein sequence ID" value="MCU_004163-RA"/>
    <property type="gene ID" value="MCU_004163"/>
</dbReference>
<feature type="transmembrane region" description="Helical" evidence="2">
    <location>
        <begin position="61"/>
        <end position="83"/>
    </location>
</feature>
<dbReference type="InterPro" id="IPR011701">
    <property type="entry name" value="MFS"/>
</dbReference>
<feature type="transmembrane region" description="Helical" evidence="2">
    <location>
        <begin position="588"/>
        <end position="608"/>
    </location>
</feature>
<proteinExistence type="predicted"/>
<dbReference type="PANTHER" id="PTHR11360:SF286">
    <property type="entry name" value="GH22266P"/>
    <property type="match status" value="1"/>
</dbReference>
<evidence type="ECO:0000256" key="1">
    <source>
        <dbReference type="SAM" id="MobiDB-lite"/>
    </source>
</evidence>
<feature type="transmembrane region" description="Helical" evidence="2">
    <location>
        <begin position="457"/>
        <end position="484"/>
    </location>
</feature>
<evidence type="ECO:0000313" key="3">
    <source>
        <dbReference type="WBParaSite" id="MCU_004163-RA"/>
    </source>
</evidence>
<feature type="transmembrane region" description="Helical" evidence="2">
    <location>
        <begin position="526"/>
        <end position="544"/>
    </location>
</feature>
<dbReference type="Gene3D" id="1.20.1250.20">
    <property type="entry name" value="MFS general substrate transporter like domains"/>
    <property type="match status" value="2"/>
</dbReference>
<feature type="transmembrane region" description="Helical" evidence="2">
    <location>
        <begin position="180"/>
        <end position="203"/>
    </location>
</feature>
<evidence type="ECO:0000256" key="2">
    <source>
        <dbReference type="SAM" id="Phobius"/>
    </source>
</evidence>
<sequence length="660" mass="70955">MTSPCSKPIRHRDSKWSWVVLVASLCMQLLCDGTISGYGVVYAGFTNDSHFLKANYTEHQLALPGAIQSCLYITAMGLASPLVNLLGFQWVACAGGLLAGLAMTVASFFDNITWIVVFYGFFSGLGLGAVCICAVVSVTYYFEKYRGIASGIAASGNGLGYILVPLLLNFLTGDQGEDGVWRHAVLIYSLVVAGVIFTLALMLRPIEIEAPTLQEILDIEEMLIVSSQTTLHQSSSKAPKTTKSALEPIKESETLIVKPERSPPGEQETASTEIFASAPTILGGQLSHEQRLQFSRLWNRPTVGEGSFPASDGDVEQTLLTKPSTSVTNGDKNGPSIHTSNPDGLGHFRLQPSYLHSKVSTTSAVAKPLSRPDGFFLSSLKSLRNLDRSISVVQMDVNTQLQLLEKQATFSDICPTIVASPDDAIRSSESLGPVSSKGMDKVSFKQRLVRMLDLSLFCNYAFLVLAASFTFCQLAYFVPFVYFFSFVLESGLSRGSAMLLITILGILHTFGRLFGGASANIPKVDIVLIASASCLLCAACHLALPFLPTYFSVLAVYSASFGFLCGVPCPTQPLLFVRFLGLGRLTMAFGYASILKGLAAAVGPIIAAYVKDATGSLHGVFYWCGGCFAMSGLLLFLVYIPITGVKNGGCHRRARKSHDG</sequence>
<feature type="transmembrane region" description="Helical" evidence="2">
    <location>
        <begin position="115"/>
        <end position="141"/>
    </location>
</feature>
<reference evidence="3" key="1">
    <citation type="submission" date="2019-11" db="UniProtKB">
        <authorList>
            <consortium name="WormBaseParasite"/>
        </authorList>
    </citation>
    <scope>IDENTIFICATION</scope>
</reference>
<feature type="transmembrane region" description="Helical" evidence="2">
    <location>
        <begin position="16"/>
        <end position="41"/>
    </location>
</feature>
<keyword evidence="2" id="KW-0812">Transmembrane</keyword>
<feature type="region of interest" description="Disordered" evidence="1">
    <location>
        <begin position="323"/>
        <end position="343"/>
    </location>
</feature>
<dbReference type="SUPFAM" id="SSF103473">
    <property type="entry name" value="MFS general substrate transporter"/>
    <property type="match status" value="1"/>
</dbReference>
<dbReference type="PANTHER" id="PTHR11360">
    <property type="entry name" value="MONOCARBOXYLATE TRANSPORTER"/>
    <property type="match status" value="1"/>
</dbReference>
<name>A0A5K3F191_MESCO</name>
<dbReference type="AlphaFoldDB" id="A0A5K3F191"/>
<keyword evidence="2" id="KW-0472">Membrane</keyword>
<feature type="transmembrane region" description="Helical" evidence="2">
    <location>
        <begin position="148"/>
        <end position="168"/>
    </location>
</feature>
<organism evidence="3">
    <name type="scientific">Mesocestoides corti</name>
    <name type="common">Flatworm</name>
    <dbReference type="NCBI Taxonomy" id="53468"/>
    <lineage>
        <taxon>Eukaryota</taxon>
        <taxon>Metazoa</taxon>
        <taxon>Spiralia</taxon>
        <taxon>Lophotrochozoa</taxon>
        <taxon>Platyhelminthes</taxon>
        <taxon>Cestoda</taxon>
        <taxon>Eucestoda</taxon>
        <taxon>Cyclophyllidea</taxon>
        <taxon>Mesocestoididae</taxon>
        <taxon>Mesocestoides</taxon>
    </lineage>
</organism>
<accession>A0A5K3F191</accession>
<dbReference type="InterPro" id="IPR050327">
    <property type="entry name" value="Proton-linked_MCT"/>
</dbReference>
<feature type="transmembrane region" description="Helical" evidence="2">
    <location>
        <begin position="90"/>
        <end position="109"/>
    </location>
</feature>